<dbReference type="EMBL" id="JAEKNN010000061">
    <property type="protein sequence ID" value="MBJ7610309.1"/>
    <property type="molecule type" value="Genomic_DNA"/>
</dbReference>
<protein>
    <submittedName>
        <fullName evidence="7">Formate/nitrite transporter family protein</fullName>
    </submittedName>
</protein>
<dbReference type="AlphaFoldDB" id="A0A934KPU6"/>
<evidence type="ECO:0000256" key="3">
    <source>
        <dbReference type="ARBA" id="ARBA00022989"/>
    </source>
</evidence>
<evidence type="ECO:0000256" key="4">
    <source>
        <dbReference type="ARBA" id="ARBA00023136"/>
    </source>
</evidence>
<comment type="caution">
    <text evidence="7">The sequence shown here is derived from an EMBL/GenBank/DDBJ whole genome shotgun (WGS) entry which is preliminary data.</text>
</comment>
<feature type="transmembrane region" description="Helical" evidence="6">
    <location>
        <begin position="76"/>
        <end position="98"/>
    </location>
</feature>
<proteinExistence type="inferred from homology"/>
<dbReference type="InterPro" id="IPR000292">
    <property type="entry name" value="For/NO2_transpt"/>
</dbReference>
<feature type="transmembrane region" description="Helical" evidence="6">
    <location>
        <begin position="128"/>
        <end position="149"/>
    </location>
</feature>
<dbReference type="GO" id="GO:0015499">
    <property type="term" value="F:formate transmembrane transporter activity"/>
    <property type="evidence" value="ECO:0007669"/>
    <property type="project" value="TreeGrafter"/>
</dbReference>
<comment type="subcellular location">
    <subcellularLocation>
        <location evidence="1">Membrane</location>
        <topology evidence="1">Multi-pass membrane protein</topology>
    </subcellularLocation>
</comment>
<keyword evidence="4 6" id="KW-0472">Membrane</keyword>
<reference evidence="7 8" key="1">
    <citation type="submission" date="2020-10" db="EMBL/GenBank/DDBJ databases">
        <title>Ca. Dormibacterota MAGs.</title>
        <authorList>
            <person name="Montgomery K."/>
        </authorList>
    </citation>
    <scope>NUCLEOTIDE SEQUENCE [LARGE SCALE GENOMIC DNA]</scope>
    <source>
        <strain evidence="7">Mitchell_Peninsula_5</strain>
    </source>
</reference>
<gene>
    <name evidence="7" type="ORF">JF887_12895</name>
</gene>
<sequence length="285" mass="29710">MATETRPATDGVATDEVLGEEAEDVIERGYSVGETRLARSTIDILITGLIGGIEVSLGGLAAASVLGAVLGAAPQAHLYGALAAAAVVFPIGFLLVILGRSELFTENFLIPVVAVVNREGRALDLLRTWAASWVGNMGGCAAMAALLSVPEAIGAPIISGYAAYTDYKLSLPALAIFVSAILAGLIMTVLTWLMLAVRNVVGKILVIWAIGYLIFAANVSHTVVGAALVFIGYSHTAHSWVDVAGWIALSTAGNLVGGVGGVTIFRLAQTREKQRSNRRQERGRA</sequence>
<evidence type="ECO:0000313" key="8">
    <source>
        <dbReference type="Proteomes" id="UP000614410"/>
    </source>
</evidence>
<name>A0A934KPU6_9BACT</name>
<organism evidence="7 8">
    <name type="scientific">Candidatus Amunia macphersoniae</name>
    <dbReference type="NCBI Taxonomy" id="3127014"/>
    <lineage>
        <taxon>Bacteria</taxon>
        <taxon>Bacillati</taxon>
        <taxon>Candidatus Dormiibacterota</taxon>
        <taxon>Candidatus Dormibacteria</taxon>
        <taxon>Candidatus Aeolococcales</taxon>
        <taxon>Candidatus Aeolococcaceae</taxon>
        <taxon>Candidatus Amunia</taxon>
    </lineage>
</organism>
<keyword evidence="3 6" id="KW-1133">Transmembrane helix</keyword>
<comment type="similarity">
    <text evidence="5">Belongs to the FNT transporter (TC 1.A.16) family.</text>
</comment>
<dbReference type="InterPro" id="IPR023271">
    <property type="entry name" value="Aquaporin-like"/>
</dbReference>
<evidence type="ECO:0000256" key="2">
    <source>
        <dbReference type="ARBA" id="ARBA00022692"/>
    </source>
</evidence>
<dbReference type="PANTHER" id="PTHR30520:SF6">
    <property type="entry name" value="FORMATE_NITRATE FAMILY TRANSPORTER (EUROFUNG)"/>
    <property type="match status" value="1"/>
</dbReference>
<feature type="transmembrane region" description="Helical" evidence="6">
    <location>
        <begin position="243"/>
        <end position="268"/>
    </location>
</feature>
<keyword evidence="2 6" id="KW-0812">Transmembrane</keyword>
<accession>A0A934KPU6</accession>
<dbReference type="PANTHER" id="PTHR30520">
    <property type="entry name" value="FORMATE TRANSPORTER-RELATED"/>
    <property type="match status" value="1"/>
</dbReference>
<feature type="transmembrane region" description="Helical" evidence="6">
    <location>
        <begin position="205"/>
        <end position="231"/>
    </location>
</feature>
<dbReference type="Proteomes" id="UP000614410">
    <property type="component" value="Unassembled WGS sequence"/>
</dbReference>
<feature type="transmembrane region" description="Helical" evidence="6">
    <location>
        <begin position="44"/>
        <end position="70"/>
    </location>
</feature>
<evidence type="ECO:0000256" key="1">
    <source>
        <dbReference type="ARBA" id="ARBA00004141"/>
    </source>
</evidence>
<dbReference type="Pfam" id="PF01226">
    <property type="entry name" value="Form_Nir_trans"/>
    <property type="match status" value="1"/>
</dbReference>
<dbReference type="Gene3D" id="1.20.1080.10">
    <property type="entry name" value="Glycerol uptake facilitator protein"/>
    <property type="match status" value="1"/>
</dbReference>
<evidence type="ECO:0000313" key="7">
    <source>
        <dbReference type="EMBL" id="MBJ7610309.1"/>
    </source>
</evidence>
<evidence type="ECO:0000256" key="6">
    <source>
        <dbReference type="SAM" id="Phobius"/>
    </source>
</evidence>
<feature type="transmembrane region" description="Helical" evidence="6">
    <location>
        <begin position="169"/>
        <end position="193"/>
    </location>
</feature>
<dbReference type="GO" id="GO:0005886">
    <property type="term" value="C:plasma membrane"/>
    <property type="evidence" value="ECO:0007669"/>
    <property type="project" value="TreeGrafter"/>
</dbReference>
<evidence type="ECO:0000256" key="5">
    <source>
        <dbReference type="ARBA" id="ARBA00049660"/>
    </source>
</evidence>